<dbReference type="PANTHER" id="PTHR39430:SF1">
    <property type="entry name" value="PROTEASE"/>
    <property type="match status" value="1"/>
</dbReference>
<dbReference type="InterPro" id="IPR003675">
    <property type="entry name" value="Rce1/LyrA-like_dom"/>
</dbReference>
<feature type="transmembrane region" description="Helical" evidence="1">
    <location>
        <begin position="67"/>
        <end position="88"/>
    </location>
</feature>
<keyword evidence="1" id="KW-0812">Transmembrane</keyword>
<dbReference type="RefSeq" id="WP_417873060.1">
    <property type="nucleotide sequence ID" value="NZ_JBLWTM010000009.1"/>
</dbReference>
<protein>
    <submittedName>
        <fullName evidence="3">CPBP family intramembrane metalloprotease domain-containing protein</fullName>
    </submittedName>
</protein>
<dbReference type="Proteomes" id="UP000263268">
    <property type="component" value="Unassembled WGS sequence"/>
</dbReference>
<dbReference type="GO" id="GO:0004175">
    <property type="term" value="F:endopeptidase activity"/>
    <property type="evidence" value="ECO:0007669"/>
    <property type="project" value="UniProtKB-ARBA"/>
</dbReference>
<evidence type="ECO:0000259" key="2">
    <source>
        <dbReference type="Pfam" id="PF02517"/>
    </source>
</evidence>
<proteinExistence type="predicted"/>
<feature type="transmembrane region" description="Helical" evidence="1">
    <location>
        <begin position="16"/>
        <end position="40"/>
    </location>
</feature>
<feature type="transmembrane region" description="Helical" evidence="1">
    <location>
        <begin position="231"/>
        <end position="249"/>
    </location>
</feature>
<keyword evidence="1" id="KW-0472">Membrane</keyword>
<reference evidence="3 4" key="1">
    <citation type="journal article" date="2018" name="Nat. Biotechnol.">
        <title>A standardized bacterial taxonomy based on genome phylogeny substantially revises the tree of life.</title>
        <authorList>
            <person name="Parks D.H."/>
            <person name="Chuvochina M."/>
            <person name="Waite D.W."/>
            <person name="Rinke C."/>
            <person name="Skarshewski A."/>
            <person name="Chaumeil P.A."/>
            <person name="Hugenholtz P."/>
        </authorList>
    </citation>
    <scope>NUCLEOTIDE SEQUENCE [LARGE SCALE GENOMIC DNA]</scope>
    <source>
        <strain evidence="3">UBA10227</strain>
    </source>
</reference>
<keyword evidence="3" id="KW-0482">Metalloprotease</keyword>
<organism evidence="3 4">
    <name type="scientific">Xanthomarina gelatinilytica</name>
    <dbReference type="NCBI Taxonomy" id="1137281"/>
    <lineage>
        <taxon>Bacteria</taxon>
        <taxon>Pseudomonadati</taxon>
        <taxon>Bacteroidota</taxon>
        <taxon>Flavobacteriia</taxon>
        <taxon>Flavobacteriales</taxon>
        <taxon>Flavobacteriaceae</taxon>
        <taxon>Xanthomarina</taxon>
    </lineage>
</organism>
<keyword evidence="1" id="KW-1133">Transmembrane helix</keyword>
<feature type="transmembrane region" description="Helical" evidence="1">
    <location>
        <begin position="204"/>
        <end position="224"/>
    </location>
</feature>
<accession>A0A3D6BSZ1</accession>
<feature type="transmembrane region" description="Helical" evidence="1">
    <location>
        <begin position="108"/>
        <end position="128"/>
    </location>
</feature>
<dbReference type="GO" id="GO:0006508">
    <property type="term" value="P:proteolysis"/>
    <property type="evidence" value="ECO:0007669"/>
    <property type="project" value="UniProtKB-KW"/>
</dbReference>
<evidence type="ECO:0000313" key="3">
    <source>
        <dbReference type="EMBL" id="HCY81787.1"/>
    </source>
</evidence>
<feature type="transmembrane region" description="Helical" evidence="1">
    <location>
        <begin position="181"/>
        <end position="198"/>
    </location>
</feature>
<keyword evidence="3" id="KW-0378">Hydrolase</keyword>
<dbReference type="GO" id="GO:0080120">
    <property type="term" value="P:CAAX-box protein maturation"/>
    <property type="evidence" value="ECO:0007669"/>
    <property type="project" value="UniProtKB-ARBA"/>
</dbReference>
<sequence>MYIAQAFNALHDWWRYLVGIVFVVIAVVIGQIPFTVAVFMKAINDGESVFGLDETQMMTMLEPNLNLFLMLLSFAVGLIGLFLVVKFLHKQSITSLTTARPKIDWNRIWFAFILWGIVSSGFITLDYFLSPEDYVVNFKLQPFIILCVIAIVLVPLQTSFEEYLFRGYLMQGIGVLAKNKWVPLLTTSFIFGMLHIANPEVDKLGNVIMVYYIGTGLFLGIMTLMDEGMELALGFHAANNLFTALLVTADWTAFQTHSVLKDMAEPTSASFTEIFMPVFILFPLLLFVFSKKYHWTNWSEKLFGPVEAPLLETAHPDSTTEDNNLIE</sequence>
<keyword evidence="3" id="KW-0645">Protease</keyword>
<dbReference type="GO" id="GO:0008237">
    <property type="term" value="F:metallopeptidase activity"/>
    <property type="evidence" value="ECO:0007669"/>
    <property type="project" value="UniProtKB-KW"/>
</dbReference>
<evidence type="ECO:0000256" key="1">
    <source>
        <dbReference type="SAM" id="Phobius"/>
    </source>
</evidence>
<feature type="transmembrane region" description="Helical" evidence="1">
    <location>
        <begin position="269"/>
        <end position="289"/>
    </location>
</feature>
<feature type="domain" description="CAAX prenyl protease 2/Lysostaphin resistance protein A-like" evidence="2">
    <location>
        <begin position="144"/>
        <end position="242"/>
    </location>
</feature>
<feature type="transmembrane region" description="Helical" evidence="1">
    <location>
        <begin position="140"/>
        <end position="160"/>
    </location>
</feature>
<dbReference type="Pfam" id="PF02517">
    <property type="entry name" value="Rce1-like"/>
    <property type="match status" value="1"/>
</dbReference>
<dbReference type="EMBL" id="DPRK01000147">
    <property type="protein sequence ID" value="HCY81787.1"/>
    <property type="molecule type" value="Genomic_DNA"/>
</dbReference>
<comment type="caution">
    <text evidence="3">The sequence shown here is derived from an EMBL/GenBank/DDBJ whole genome shotgun (WGS) entry which is preliminary data.</text>
</comment>
<dbReference type="PANTHER" id="PTHR39430">
    <property type="entry name" value="MEMBRANE-ASSOCIATED PROTEASE-RELATED"/>
    <property type="match status" value="1"/>
</dbReference>
<name>A0A3D6BSZ1_9FLAO</name>
<evidence type="ECO:0000313" key="4">
    <source>
        <dbReference type="Proteomes" id="UP000263268"/>
    </source>
</evidence>
<gene>
    <name evidence="3" type="ORF">DHV22_09400</name>
</gene>
<dbReference type="AlphaFoldDB" id="A0A3D6BSZ1"/>